<protein>
    <submittedName>
        <fullName evidence="1">Uncharacterized protein</fullName>
    </submittedName>
</protein>
<dbReference type="RefSeq" id="WP_244959117.1">
    <property type="nucleotide sequence ID" value="NZ_JACBZF010000006.1"/>
</dbReference>
<evidence type="ECO:0000313" key="2">
    <source>
        <dbReference type="Proteomes" id="UP000522081"/>
    </source>
</evidence>
<proteinExistence type="predicted"/>
<evidence type="ECO:0000313" key="1">
    <source>
        <dbReference type="EMBL" id="NYH96646.1"/>
    </source>
</evidence>
<dbReference type="EMBL" id="JACBZF010000006">
    <property type="protein sequence ID" value="NYH96646.1"/>
    <property type="molecule type" value="Genomic_DNA"/>
</dbReference>
<accession>A0A7Y9Y112</accession>
<sequence length="74" mass="7980">MLDDALDRAILAGCIAPFQSDQQLAATGDHLALQRAEPDLKRMEFLGVAGRRSVLLVLAHIDLTSLLGLRPGPF</sequence>
<keyword evidence="2" id="KW-1185">Reference proteome</keyword>
<reference evidence="1 2" key="1">
    <citation type="submission" date="2020-07" db="EMBL/GenBank/DDBJ databases">
        <title>Genomic Encyclopedia of Type Strains, Phase IV (KMG-IV): sequencing the most valuable type-strain genomes for metagenomic binning, comparative biology and taxonomic classification.</title>
        <authorList>
            <person name="Goeker M."/>
        </authorList>
    </citation>
    <scope>NUCLEOTIDE SEQUENCE [LARGE SCALE GENOMIC DNA]</scope>
    <source>
        <strain evidence="1 2">DSM 29043</strain>
    </source>
</reference>
<gene>
    <name evidence="1" type="ORF">FHS75_002997</name>
</gene>
<name>A0A7Y9Y112_9SPHN</name>
<comment type="caution">
    <text evidence="1">The sequence shown here is derived from an EMBL/GenBank/DDBJ whole genome shotgun (WGS) entry which is preliminary data.</text>
</comment>
<dbReference type="Proteomes" id="UP000522081">
    <property type="component" value="Unassembled WGS sequence"/>
</dbReference>
<dbReference type="AlphaFoldDB" id="A0A7Y9Y112"/>
<organism evidence="1 2">
    <name type="scientific">Novosphingobium marinum</name>
    <dbReference type="NCBI Taxonomy" id="1514948"/>
    <lineage>
        <taxon>Bacteria</taxon>
        <taxon>Pseudomonadati</taxon>
        <taxon>Pseudomonadota</taxon>
        <taxon>Alphaproteobacteria</taxon>
        <taxon>Sphingomonadales</taxon>
        <taxon>Sphingomonadaceae</taxon>
        <taxon>Novosphingobium</taxon>
    </lineage>
</organism>